<dbReference type="SUPFAM" id="SSF51735">
    <property type="entry name" value="NAD(P)-binding Rossmann-fold domains"/>
    <property type="match status" value="1"/>
</dbReference>
<evidence type="ECO:0000256" key="1">
    <source>
        <dbReference type="ARBA" id="ARBA00006484"/>
    </source>
</evidence>
<dbReference type="Gene3D" id="3.40.50.720">
    <property type="entry name" value="NAD(P)-binding Rossmann-like Domain"/>
    <property type="match status" value="1"/>
</dbReference>
<dbReference type="CDD" id="cd05233">
    <property type="entry name" value="SDR_c"/>
    <property type="match status" value="1"/>
</dbReference>
<dbReference type="PROSITE" id="PS00061">
    <property type="entry name" value="ADH_SHORT"/>
    <property type="match status" value="1"/>
</dbReference>
<dbReference type="PRINTS" id="PR00081">
    <property type="entry name" value="GDHRDH"/>
</dbReference>
<dbReference type="RefSeq" id="WP_161074334.1">
    <property type="nucleotide sequence ID" value="NZ_WWCU01000031.1"/>
</dbReference>
<evidence type="ECO:0000313" key="4">
    <source>
        <dbReference type="Proteomes" id="UP000450676"/>
    </source>
</evidence>
<keyword evidence="2" id="KW-0560">Oxidoreductase</keyword>
<dbReference type="Pfam" id="PF13561">
    <property type="entry name" value="adh_short_C2"/>
    <property type="match status" value="1"/>
</dbReference>
<sequence length="249" mass="26267">MTAATHATGAPPRALVFGATGAIGSAIAARCAGAGWQVTAVSRSGGGDDFDPAWDAIRTLAYDPFAATATAEAALREDGPYTAVVWAQGANSTDNVYNVDLDAHLALYQANCLYILATMKWLLEHKLLAPRARLCVISSIWQNLARQDKLSYCMSKAALQGLVLSASADLAKEGMLINAILPGALDTPMTRKNVAPAQLEKLSGATYFNQLPALEDVSQLALFLCSPQNTGITGQFIAADLGFSHVRLL</sequence>
<comment type="similarity">
    <text evidence="1">Belongs to the short-chain dehydrogenases/reductases (SDR) family.</text>
</comment>
<accession>A0A7X4HGJ4</accession>
<proteinExistence type="inferred from homology"/>
<keyword evidence="4" id="KW-1185">Reference proteome</keyword>
<dbReference type="InterPro" id="IPR051122">
    <property type="entry name" value="SDR_DHRS6-like"/>
</dbReference>
<evidence type="ECO:0000256" key="2">
    <source>
        <dbReference type="ARBA" id="ARBA00023002"/>
    </source>
</evidence>
<dbReference type="PANTHER" id="PTHR43477">
    <property type="entry name" value="DIHYDROANTICAPSIN 7-DEHYDROGENASE"/>
    <property type="match status" value="1"/>
</dbReference>
<dbReference type="PANTHER" id="PTHR43477:SF1">
    <property type="entry name" value="DIHYDROANTICAPSIN 7-DEHYDROGENASE"/>
    <property type="match status" value="1"/>
</dbReference>
<dbReference type="GO" id="GO:0016491">
    <property type="term" value="F:oxidoreductase activity"/>
    <property type="evidence" value="ECO:0007669"/>
    <property type="project" value="UniProtKB-KW"/>
</dbReference>
<reference evidence="3 4" key="1">
    <citation type="submission" date="2019-12" db="EMBL/GenBank/DDBJ databases">
        <title>Novel species isolated from a subtropical stream in China.</title>
        <authorList>
            <person name="Lu H."/>
        </authorList>
    </citation>
    <scope>NUCLEOTIDE SEQUENCE [LARGE SCALE GENOMIC DNA]</scope>
    <source>
        <strain evidence="3 4">FT127W</strain>
    </source>
</reference>
<gene>
    <name evidence="3" type="ORF">GTP77_22200</name>
</gene>
<dbReference type="InterPro" id="IPR002347">
    <property type="entry name" value="SDR_fam"/>
</dbReference>
<comment type="caution">
    <text evidence="3">The sequence shown here is derived from an EMBL/GenBank/DDBJ whole genome shotgun (WGS) entry which is preliminary data.</text>
</comment>
<evidence type="ECO:0000313" key="3">
    <source>
        <dbReference type="EMBL" id="MYN10037.1"/>
    </source>
</evidence>
<dbReference type="AlphaFoldDB" id="A0A7X4HGJ4"/>
<organism evidence="3 4">
    <name type="scientific">Pseudoduganella aquatica</name>
    <dbReference type="NCBI Taxonomy" id="2660641"/>
    <lineage>
        <taxon>Bacteria</taxon>
        <taxon>Pseudomonadati</taxon>
        <taxon>Pseudomonadota</taxon>
        <taxon>Betaproteobacteria</taxon>
        <taxon>Burkholderiales</taxon>
        <taxon>Oxalobacteraceae</taxon>
        <taxon>Telluria group</taxon>
        <taxon>Pseudoduganella</taxon>
    </lineage>
</organism>
<dbReference type="Proteomes" id="UP000450676">
    <property type="component" value="Unassembled WGS sequence"/>
</dbReference>
<dbReference type="InterPro" id="IPR036291">
    <property type="entry name" value="NAD(P)-bd_dom_sf"/>
</dbReference>
<protein>
    <submittedName>
        <fullName evidence="3">SDR family oxidoreductase</fullName>
    </submittedName>
</protein>
<name>A0A7X4HGJ4_9BURK</name>
<dbReference type="InterPro" id="IPR020904">
    <property type="entry name" value="Sc_DH/Rdtase_CS"/>
</dbReference>
<dbReference type="EMBL" id="WWCU01000031">
    <property type="protein sequence ID" value="MYN10037.1"/>
    <property type="molecule type" value="Genomic_DNA"/>
</dbReference>